<evidence type="ECO:0000313" key="3">
    <source>
        <dbReference type="EMBL" id="SGY83151.1"/>
    </source>
</evidence>
<keyword evidence="1" id="KW-0472">Membrane</keyword>
<organism evidence="3 5">
    <name type="scientific">Moritella viscosa</name>
    <dbReference type="NCBI Taxonomy" id="80854"/>
    <lineage>
        <taxon>Bacteria</taxon>
        <taxon>Pseudomonadati</taxon>
        <taxon>Pseudomonadota</taxon>
        <taxon>Gammaproteobacteria</taxon>
        <taxon>Alteromonadales</taxon>
        <taxon>Moritellaceae</taxon>
        <taxon>Moritella</taxon>
    </lineage>
</organism>
<keyword evidence="1" id="KW-1133">Transmembrane helix</keyword>
<evidence type="ECO:0000313" key="5">
    <source>
        <dbReference type="Proteomes" id="UP000183794"/>
    </source>
</evidence>
<proteinExistence type="predicted"/>
<dbReference type="PANTHER" id="PTHR40115:SF1">
    <property type="entry name" value="INNER MEMBRANE PROTEIN WITH PEPSY TM HELIX"/>
    <property type="match status" value="1"/>
</dbReference>
<dbReference type="RefSeq" id="WP_244534089.1">
    <property type="nucleotide sequence ID" value="NZ_CAWQZC010000049.1"/>
</dbReference>
<feature type="transmembrane region" description="Helical" evidence="1">
    <location>
        <begin position="199"/>
        <end position="215"/>
    </location>
</feature>
<dbReference type="Proteomes" id="UP000182660">
    <property type="component" value="Unassembled WGS sequence"/>
</dbReference>
<evidence type="ECO:0000256" key="1">
    <source>
        <dbReference type="SAM" id="Phobius"/>
    </source>
</evidence>
<dbReference type="InterPro" id="IPR032307">
    <property type="entry name" value="PepSY_TM-like_2"/>
</dbReference>
<gene>
    <name evidence="2" type="ORF">MT2528_0251</name>
    <name evidence="3" type="ORF">NVI5450_0235</name>
</gene>
<evidence type="ECO:0008006" key="6">
    <source>
        <dbReference type="Google" id="ProtNLM"/>
    </source>
</evidence>
<dbReference type="PANTHER" id="PTHR40115">
    <property type="entry name" value="INNER MEMBRANE PROTEIN WITH PEPSY TM HELIX"/>
    <property type="match status" value="1"/>
</dbReference>
<feature type="transmembrane region" description="Helical" evidence="1">
    <location>
        <begin position="21"/>
        <end position="44"/>
    </location>
</feature>
<name>A0A1K9YTQ6_9GAMM</name>
<evidence type="ECO:0000313" key="4">
    <source>
        <dbReference type="Proteomes" id="UP000182660"/>
    </source>
</evidence>
<dbReference type="Proteomes" id="UP000183794">
    <property type="component" value="Unassembled WGS sequence"/>
</dbReference>
<protein>
    <recommendedName>
        <fullName evidence="6">Peptidase</fullName>
    </recommendedName>
</protein>
<dbReference type="EMBL" id="FPLJ01000008">
    <property type="protein sequence ID" value="SGY82514.1"/>
    <property type="molecule type" value="Genomic_DNA"/>
</dbReference>
<dbReference type="AlphaFoldDB" id="A0A1K9YTQ6"/>
<feature type="transmembrane region" description="Helical" evidence="1">
    <location>
        <begin position="166"/>
        <end position="187"/>
    </location>
</feature>
<dbReference type="Pfam" id="PF16357">
    <property type="entry name" value="PepSY_TM_like_2"/>
    <property type="match status" value="1"/>
</dbReference>
<reference evidence="3 5" key="2">
    <citation type="submission" date="2016-11" db="EMBL/GenBank/DDBJ databases">
        <authorList>
            <person name="Jaros S."/>
            <person name="Januszkiewicz K."/>
            <person name="Wedrychowicz H."/>
        </authorList>
    </citation>
    <scope>NUCLEOTIDE SEQUENCE [LARGE SCALE GENOMIC DNA]</scope>
    <source>
        <strain evidence="3">NVI 5450</strain>
    </source>
</reference>
<sequence>MANSKNKTLLKNKQVQLWARRLHIYISMALLLVVLFFSVTGITLNRPSLFVSSQPDIQETILTLPQSLFSNADGAVAVDKVGIVNYLTEHAKLSGQPSALDVFTEVEDGELIEGEIAMDYKGPGYNVAVFIDMTSAEAVIEKTHYGVIAVLNDLHKGRNSGGVWKLFIDIVALLMVFFVLTGVCLLVPKKKTFATSLKWTLFGSLVTLAIFVVAVP</sequence>
<reference evidence="2 4" key="1">
    <citation type="submission" date="2016-11" db="EMBL/GenBank/DDBJ databases">
        <authorList>
            <person name="Klemetsen T."/>
        </authorList>
    </citation>
    <scope>NUCLEOTIDE SEQUENCE [LARGE SCALE GENOMIC DNA]</scope>
    <source>
        <strain evidence="2">MT 2528</strain>
    </source>
</reference>
<accession>A0A1K9YTQ6</accession>
<evidence type="ECO:0000313" key="2">
    <source>
        <dbReference type="EMBL" id="SGY82514.1"/>
    </source>
</evidence>
<keyword evidence="4" id="KW-1185">Reference proteome</keyword>
<dbReference type="GeneID" id="61293986"/>
<dbReference type="EMBL" id="FPLD01000007">
    <property type="protein sequence ID" value="SGY83151.1"/>
    <property type="molecule type" value="Genomic_DNA"/>
</dbReference>
<keyword evidence="1" id="KW-0812">Transmembrane</keyword>